<gene>
    <name evidence="1" type="ORF">FH972_015670</name>
</gene>
<reference evidence="1 2" key="1">
    <citation type="submission" date="2019-06" db="EMBL/GenBank/DDBJ databases">
        <title>A chromosomal-level reference genome of Carpinus fangiana (Coryloideae, Betulaceae).</title>
        <authorList>
            <person name="Yang X."/>
            <person name="Wang Z."/>
            <person name="Zhang L."/>
            <person name="Hao G."/>
            <person name="Liu J."/>
            <person name="Yang Y."/>
        </authorList>
    </citation>
    <scope>NUCLEOTIDE SEQUENCE [LARGE SCALE GENOMIC DNA]</scope>
    <source>
        <strain evidence="1">Cfa_2016G</strain>
        <tissue evidence="1">Leaf</tissue>
    </source>
</reference>
<name>A0A5N6RGX4_9ROSI</name>
<organism evidence="1 2">
    <name type="scientific">Carpinus fangiana</name>
    <dbReference type="NCBI Taxonomy" id="176857"/>
    <lineage>
        <taxon>Eukaryota</taxon>
        <taxon>Viridiplantae</taxon>
        <taxon>Streptophyta</taxon>
        <taxon>Embryophyta</taxon>
        <taxon>Tracheophyta</taxon>
        <taxon>Spermatophyta</taxon>
        <taxon>Magnoliopsida</taxon>
        <taxon>eudicotyledons</taxon>
        <taxon>Gunneridae</taxon>
        <taxon>Pentapetalae</taxon>
        <taxon>rosids</taxon>
        <taxon>fabids</taxon>
        <taxon>Fagales</taxon>
        <taxon>Betulaceae</taxon>
        <taxon>Carpinus</taxon>
    </lineage>
</organism>
<protein>
    <submittedName>
        <fullName evidence="1">Uncharacterized protein</fullName>
    </submittedName>
</protein>
<accession>A0A5N6RGX4</accession>
<evidence type="ECO:0000313" key="1">
    <source>
        <dbReference type="EMBL" id="KAE8077067.1"/>
    </source>
</evidence>
<dbReference type="AlphaFoldDB" id="A0A5N6RGX4"/>
<dbReference type="Proteomes" id="UP000327013">
    <property type="component" value="Chromosome 6"/>
</dbReference>
<sequence>MSLGAPQPRLPPAAQSSLVLCNHSHNAFALHLMAVALQHWVLQSTRRLLLRSQVLATCKLLPSAGAMLLMDLHHPLYIPPVGSPEGLPGDSPTSSSTSATCQYEIFNKSF</sequence>
<dbReference type="EMBL" id="CM017326">
    <property type="protein sequence ID" value="KAE8077067.1"/>
    <property type="molecule type" value="Genomic_DNA"/>
</dbReference>
<keyword evidence="2" id="KW-1185">Reference proteome</keyword>
<proteinExistence type="predicted"/>
<evidence type="ECO:0000313" key="2">
    <source>
        <dbReference type="Proteomes" id="UP000327013"/>
    </source>
</evidence>